<reference evidence="1 2" key="1">
    <citation type="submission" date="2020-11" db="EMBL/GenBank/DDBJ databases">
        <title>Corynebacterium sp. ZJ-599.</title>
        <authorList>
            <person name="Zhou J."/>
        </authorList>
    </citation>
    <scope>NUCLEOTIDE SEQUENCE [LARGE SCALE GENOMIC DNA]</scope>
    <source>
        <strain evidence="1 2">ZJ-599</strain>
    </source>
</reference>
<organism evidence="1 2">
    <name type="scientific">Corynebacterium lizhenjunii</name>
    <dbReference type="NCBI Taxonomy" id="2709394"/>
    <lineage>
        <taxon>Bacteria</taxon>
        <taxon>Bacillati</taxon>
        <taxon>Actinomycetota</taxon>
        <taxon>Actinomycetes</taxon>
        <taxon>Mycobacteriales</taxon>
        <taxon>Corynebacteriaceae</taxon>
        <taxon>Corynebacterium</taxon>
    </lineage>
</organism>
<accession>A0A7T0KFK8</accession>
<name>A0A7T0KFK8_9CORY</name>
<sequence length="197" mass="21532">MKKIRLTLAAGAAALTVAIATGCGALPMLGASLYTGMAGDIAMSLDDDGNMRVHIIACDMEIEALELSIPWINHEGPEPVQILPIDPPQTGYFTVSLPYPSHHEPPVIDPVMEDPWMGIYVTPITNPEGPNSRHKVPWVSGVSLAAYQHHAPGKLYYNPVPYPEDPGRPPQLELRELTVEEFKHMESEFRPANCTGD</sequence>
<evidence type="ECO:0000313" key="2">
    <source>
        <dbReference type="Proteomes" id="UP000594681"/>
    </source>
</evidence>
<keyword evidence="2" id="KW-1185">Reference proteome</keyword>
<dbReference type="PROSITE" id="PS51257">
    <property type="entry name" value="PROKAR_LIPOPROTEIN"/>
    <property type="match status" value="1"/>
</dbReference>
<protein>
    <submittedName>
        <fullName evidence="1">Uncharacterized protein</fullName>
    </submittedName>
</protein>
<evidence type="ECO:0000313" key="1">
    <source>
        <dbReference type="EMBL" id="QPK79702.1"/>
    </source>
</evidence>
<dbReference type="AlphaFoldDB" id="A0A7T0KFK8"/>
<proteinExistence type="predicted"/>
<dbReference type="EMBL" id="CP064954">
    <property type="protein sequence ID" value="QPK79702.1"/>
    <property type="molecule type" value="Genomic_DNA"/>
</dbReference>
<gene>
    <name evidence="1" type="ORF">G7Y31_03075</name>
</gene>
<dbReference type="KEGG" id="cliz:G7Y31_03075"/>
<dbReference type="Proteomes" id="UP000594681">
    <property type="component" value="Chromosome"/>
</dbReference>
<dbReference type="RefSeq" id="WP_165008543.1">
    <property type="nucleotide sequence ID" value="NZ_CP064954.1"/>
</dbReference>